<dbReference type="RefSeq" id="WP_183499645.1">
    <property type="nucleotide sequence ID" value="NZ_BAABCO010000002.1"/>
</dbReference>
<dbReference type="Proteomes" id="UP000549113">
    <property type="component" value="Unassembled WGS sequence"/>
</dbReference>
<name>A0AA40SPP4_9MICO</name>
<reference evidence="1 2" key="1">
    <citation type="submission" date="2020-08" db="EMBL/GenBank/DDBJ databases">
        <title>Sequencing the genomes of 1000 actinobacteria strains.</title>
        <authorList>
            <person name="Klenk H.-P."/>
        </authorList>
    </citation>
    <scope>NUCLEOTIDE SEQUENCE [LARGE SCALE GENOMIC DNA]</scope>
    <source>
        <strain evidence="1 2">DSM 19600</strain>
    </source>
</reference>
<gene>
    <name evidence="1" type="ORF">BKA10_001855</name>
</gene>
<comment type="caution">
    <text evidence="1">The sequence shown here is derived from an EMBL/GenBank/DDBJ whole genome shotgun (WGS) entry which is preliminary data.</text>
</comment>
<sequence>MGRIADPFRLRAEAVEIDWTAVARAREAGLGQDLDWKRLKRRTTDVRLIWACAATLGVPHGPFTVWHRPVGGGRPQRVAATVRSDPAGTRLDWGGVAAGHVVVSCKAADPGRPVGLFLYRVGHDGLTGAVGATAVAATPAAVTLSVRTSGATWAVLVNGHSAEVSIATLDEIVNADDWKPLELVGLPIDQPWPGTDYDAGDQGFVDAPLPPVEAALNRIERGAPPLGWDARTPGGLDAPRWDEPDPAALVKEIQHFTLPAVAALYDAGLPEFAQMQREAWQAARSPHVDGAARTSSLDAQADLRPWAVLALTAQIDPFLNLATGFGTAYAAERFDDRHPAIGGDELMVTAIYAHTLGPDEVVVEGQPLPPGIGGAEFAAYAPRGARLSQVAAPGQLSATRAGLVEPRGIDQAWGESIRLSYQRAASSAMLGTPTQQAAIVAAAGSAAAEAIIERRDPQGWRTVAISPDAPQGQPGHDRASLMHAPVEIALGSGGRNAQYGLAVADVFGVWSPWRDAAYSGDEPQPDLPAIVAATLDTRYAGSTAAPSTLAVDVAVEWAERRTTRIDVRAVFHPAVPAPASPLSLSPTGAVSTGCFARDLAVTFAADGAPTGVGCTVVELNAEGTAPLGGGPRPDGVRRYRLTGDVPTLDFAVVRRWGAALWARRHLAVGVSPTGFGERTDTAAASPVPTLPLPPAQPPGVPLASLPDAAGSSHAAVTWSLAASADARTAIVWELAETALRQTAGLPPQAEGATPSERLVAARAAYDGLSAERQRGVFRRIAEVDAAARTFDVTLPRGSTDIHFFVVTIVSSTAVESPWPAAGAGVPAHKHLRAVIAPHVVRPEPPLVRPSPGADGVETVLRLEAASALPVHSFRLLRTRSERAALRADTMGPPFAAPLAAPRPAAGGGQAVDTVTGLPIYEATWSGTLPPAWTPWLVRASAVPIDADTEHGRRGRESEPSDVVSVVAVPSGPPVLDDLVGVADAAHTGIVVQTGTTAPVAAIAAGDHVLQASVVVLGAGAVVVAPVALAEVVEADLSAPPAGLTAGSPPVWRRGPRVTGRTPLALWFVRGDAAAPVTAELTLTDPRGRSSTGTVEIAGYTPPPPAPSTLELLGIVPVALKGVAVTVRTDAAAAEPYRLRVSAVRRKVLPTGGRGLPVPGVGPLVIRPLVAEIALSDIPAMPRAPVVVNTVSFRRAGRGLAGVGIGSGIGIGVGRDVGLGVGLKGGAIEIGVPLASPVTVTVTLIAPDGTAVAVSGSG</sequence>
<accession>A0AA40SPP4</accession>
<proteinExistence type="predicted"/>
<keyword evidence="2" id="KW-1185">Reference proteome</keyword>
<protein>
    <submittedName>
        <fullName evidence="1">Uncharacterized protein</fullName>
    </submittedName>
</protein>
<organism evidence="1 2">
    <name type="scientific">Microbacterium invictum</name>
    <dbReference type="NCBI Taxonomy" id="515415"/>
    <lineage>
        <taxon>Bacteria</taxon>
        <taxon>Bacillati</taxon>
        <taxon>Actinomycetota</taxon>
        <taxon>Actinomycetes</taxon>
        <taxon>Micrococcales</taxon>
        <taxon>Microbacteriaceae</taxon>
        <taxon>Microbacterium</taxon>
    </lineage>
</organism>
<evidence type="ECO:0000313" key="2">
    <source>
        <dbReference type="Proteomes" id="UP000549113"/>
    </source>
</evidence>
<evidence type="ECO:0000313" key="1">
    <source>
        <dbReference type="EMBL" id="MBB4140061.1"/>
    </source>
</evidence>
<dbReference type="AlphaFoldDB" id="A0AA40SPP4"/>
<dbReference type="EMBL" id="JACIFH010000001">
    <property type="protein sequence ID" value="MBB4140061.1"/>
    <property type="molecule type" value="Genomic_DNA"/>
</dbReference>